<protein>
    <submittedName>
        <fullName evidence="1">Uncharacterized protein</fullName>
    </submittedName>
</protein>
<proteinExistence type="predicted"/>
<sequence>MTRRKSLAARLRGGHCFRSDLGSLSEWRKTSPTGSVQSRGLLSARSYLRRSYCVLYGVCACTLRSSMIPQIDPDRVSLSPDQTTPPFPEHFSWHLTPRRFGVGIRIIPLVR</sequence>
<organism evidence="1">
    <name type="scientific">Aspergillus flavus</name>
    <dbReference type="NCBI Taxonomy" id="5059"/>
    <lineage>
        <taxon>Eukaryota</taxon>
        <taxon>Fungi</taxon>
        <taxon>Dikarya</taxon>
        <taxon>Ascomycota</taxon>
        <taxon>Pezizomycotina</taxon>
        <taxon>Eurotiomycetes</taxon>
        <taxon>Eurotiomycetidae</taxon>
        <taxon>Eurotiales</taxon>
        <taxon>Aspergillaceae</taxon>
        <taxon>Aspergillus</taxon>
        <taxon>Aspergillus subgen. Circumdati</taxon>
    </lineage>
</organism>
<dbReference type="EMBL" id="ML734630">
    <property type="protein sequence ID" value="KAB8244204.1"/>
    <property type="molecule type" value="Genomic_DNA"/>
</dbReference>
<name>A0A5N6GRK4_ASPFL</name>
<dbReference type="Proteomes" id="UP000325434">
    <property type="component" value="Unassembled WGS sequence"/>
</dbReference>
<accession>A0A5N6GRK4</accession>
<dbReference type="AlphaFoldDB" id="A0A5N6GRK4"/>
<reference evidence="1" key="1">
    <citation type="submission" date="2019-04" db="EMBL/GenBank/DDBJ databases">
        <title>Friends and foes A comparative genomics study of 23 Aspergillus species from section Flavi.</title>
        <authorList>
            <consortium name="DOE Joint Genome Institute"/>
            <person name="Kjaerbolling I."/>
            <person name="Vesth T."/>
            <person name="Frisvad J.C."/>
            <person name="Nybo J.L."/>
            <person name="Theobald S."/>
            <person name="Kildgaard S."/>
            <person name="Isbrandt T."/>
            <person name="Kuo A."/>
            <person name="Sato A."/>
            <person name="Lyhne E.K."/>
            <person name="Kogle M.E."/>
            <person name="Wiebenga A."/>
            <person name="Kun R.S."/>
            <person name="Lubbers R.J."/>
            <person name="Makela M.R."/>
            <person name="Barry K."/>
            <person name="Chovatia M."/>
            <person name="Clum A."/>
            <person name="Daum C."/>
            <person name="Haridas S."/>
            <person name="He G."/>
            <person name="LaButti K."/>
            <person name="Lipzen A."/>
            <person name="Mondo S."/>
            <person name="Riley R."/>
            <person name="Salamov A."/>
            <person name="Simmons B.A."/>
            <person name="Magnuson J.K."/>
            <person name="Henrissat B."/>
            <person name="Mortensen U.H."/>
            <person name="Larsen T.O."/>
            <person name="Devries R.P."/>
            <person name="Grigoriev I.V."/>
            <person name="Machida M."/>
            <person name="Baker S.E."/>
            <person name="Andersen M.R."/>
        </authorList>
    </citation>
    <scope>NUCLEOTIDE SEQUENCE [LARGE SCALE GENOMIC DNA]</scope>
    <source>
        <strain evidence="1">CBS 121.62</strain>
    </source>
</reference>
<gene>
    <name evidence="1" type="ORF">BDV35DRAFT_360509</name>
</gene>
<evidence type="ECO:0000313" key="1">
    <source>
        <dbReference type="EMBL" id="KAB8244204.1"/>
    </source>
</evidence>